<comment type="caution">
    <text evidence="7">The sequence shown here is derived from an EMBL/GenBank/DDBJ whole genome shotgun (WGS) entry which is preliminary data.</text>
</comment>
<sequence length="496" mass="57149">MEGLYAITQQSLAQYPNTATYAAFLIAFCCLLSLWTSNPKLRATVPGAQVHGFRSWWEPTILLQVRFVWSAVDIITSGYKKFQDSPFVVRRYDADITILPFKYLEEMRVMPRSKLNCKMPQIHNLVPKWTWAEFMYDSDLILRVLNGQLNRNLPKYVDIARSELEYAWDIEIPQPEHWAEVDIQQIFRQLVSRMSAKVFMGYPACRDPDWINLSIGFTHDMRIVGDLVKKREDARAHGDEVEDTLLGWMMENGSETETRLGEMAFRQCFLTLASIHTTSVSVSTVLFDLCDHPEWFAVLREEIDQVTAEYGPIGDRPGMTSRQWLAKLMKMDSFIIEMQRTNPQILLRPQRVAMIDLTLKDGTTIPRGARVAWAGHHRANDPSTLSSDPDAFDPMRSYRKRKAYVDQENGENPNKYTAVDQSDMDTLAFGYGGQACPGRYFAIGEIKLILSRMLVQFDFAYPEGKRRPKRMYADENTFIDAHATLMMRKRRVSGSL</sequence>
<dbReference type="EMBL" id="JAWRVE010000147">
    <property type="protein sequence ID" value="KAL1853618.1"/>
    <property type="molecule type" value="Genomic_DNA"/>
</dbReference>
<evidence type="ECO:0000313" key="7">
    <source>
        <dbReference type="EMBL" id="KAL1853618.1"/>
    </source>
</evidence>
<comment type="cofactor">
    <cofactor evidence="1">
        <name>heme</name>
        <dbReference type="ChEBI" id="CHEBI:30413"/>
    </cofactor>
</comment>
<evidence type="ECO:0000313" key="8">
    <source>
        <dbReference type="Proteomes" id="UP001583177"/>
    </source>
</evidence>
<dbReference type="Gene3D" id="1.10.630.10">
    <property type="entry name" value="Cytochrome P450"/>
    <property type="match status" value="1"/>
</dbReference>
<reference evidence="7 8" key="1">
    <citation type="journal article" date="2024" name="IMA Fungus">
        <title>IMA Genome - F19 : A genome assembly and annotation guide to empower mycologists, including annotated draft genome sequences of Ceratocystis pirilliformis, Diaporthe australafricana, Fusarium ophioides, Paecilomyces lecythidis, and Sporothrix stenoceras.</title>
        <authorList>
            <person name="Aylward J."/>
            <person name="Wilson A.M."/>
            <person name="Visagie C.M."/>
            <person name="Spraker J."/>
            <person name="Barnes I."/>
            <person name="Buitendag C."/>
            <person name="Ceriani C."/>
            <person name="Del Mar Angel L."/>
            <person name="du Plessis D."/>
            <person name="Fuchs T."/>
            <person name="Gasser K."/>
            <person name="Kramer D."/>
            <person name="Li W."/>
            <person name="Munsamy K."/>
            <person name="Piso A."/>
            <person name="Price J.L."/>
            <person name="Sonnekus B."/>
            <person name="Thomas C."/>
            <person name="van der Nest A."/>
            <person name="van Dijk A."/>
            <person name="van Heerden A."/>
            <person name="van Vuuren N."/>
            <person name="Yilmaz N."/>
            <person name="Duong T.A."/>
            <person name="van der Merwe N.A."/>
            <person name="Wingfield M.J."/>
            <person name="Wingfield B.D."/>
        </authorList>
    </citation>
    <scope>NUCLEOTIDE SEQUENCE [LARGE SCALE GENOMIC DNA]</scope>
    <source>
        <strain evidence="7 8">CMW 18300</strain>
    </source>
</reference>
<evidence type="ECO:0000256" key="3">
    <source>
        <dbReference type="ARBA" id="ARBA00022723"/>
    </source>
</evidence>
<protein>
    <recommendedName>
        <fullName evidence="9">Cytochrome P450</fullName>
    </recommendedName>
</protein>
<keyword evidence="3" id="KW-0479">Metal-binding</keyword>
<dbReference type="InterPro" id="IPR036396">
    <property type="entry name" value="Cyt_P450_sf"/>
</dbReference>
<dbReference type="InterPro" id="IPR002401">
    <property type="entry name" value="Cyt_P450_E_grp-I"/>
</dbReference>
<dbReference type="InterPro" id="IPR001128">
    <property type="entry name" value="Cyt_P450"/>
</dbReference>
<evidence type="ECO:0000256" key="4">
    <source>
        <dbReference type="ARBA" id="ARBA00023002"/>
    </source>
</evidence>
<keyword evidence="6" id="KW-0812">Transmembrane</keyword>
<proteinExistence type="inferred from homology"/>
<dbReference type="PANTHER" id="PTHR46206">
    <property type="entry name" value="CYTOCHROME P450"/>
    <property type="match status" value="1"/>
</dbReference>
<gene>
    <name evidence="7" type="ORF">Daus18300_011741</name>
</gene>
<keyword evidence="6" id="KW-0472">Membrane</keyword>
<evidence type="ECO:0000256" key="2">
    <source>
        <dbReference type="ARBA" id="ARBA00010617"/>
    </source>
</evidence>
<evidence type="ECO:0000256" key="5">
    <source>
        <dbReference type="ARBA" id="ARBA00023004"/>
    </source>
</evidence>
<comment type="similarity">
    <text evidence="2">Belongs to the cytochrome P450 family.</text>
</comment>
<evidence type="ECO:0000256" key="1">
    <source>
        <dbReference type="ARBA" id="ARBA00001971"/>
    </source>
</evidence>
<accession>A0ABR3W5C9</accession>
<keyword evidence="8" id="KW-1185">Reference proteome</keyword>
<dbReference type="PRINTS" id="PR00463">
    <property type="entry name" value="EP450I"/>
</dbReference>
<organism evidence="7 8">
    <name type="scientific">Diaporthe australafricana</name>
    <dbReference type="NCBI Taxonomy" id="127596"/>
    <lineage>
        <taxon>Eukaryota</taxon>
        <taxon>Fungi</taxon>
        <taxon>Dikarya</taxon>
        <taxon>Ascomycota</taxon>
        <taxon>Pezizomycotina</taxon>
        <taxon>Sordariomycetes</taxon>
        <taxon>Sordariomycetidae</taxon>
        <taxon>Diaporthales</taxon>
        <taxon>Diaporthaceae</taxon>
        <taxon>Diaporthe</taxon>
    </lineage>
</organism>
<keyword evidence="6" id="KW-1133">Transmembrane helix</keyword>
<keyword evidence="4" id="KW-0560">Oxidoreductase</keyword>
<dbReference type="PANTHER" id="PTHR46206:SF9">
    <property type="entry name" value="CYTOCHROME P450"/>
    <property type="match status" value="1"/>
</dbReference>
<feature type="transmembrane region" description="Helical" evidence="6">
    <location>
        <begin position="18"/>
        <end position="35"/>
    </location>
</feature>
<dbReference type="CDD" id="cd11041">
    <property type="entry name" value="CYP503A1-like"/>
    <property type="match status" value="1"/>
</dbReference>
<dbReference type="Proteomes" id="UP001583177">
    <property type="component" value="Unassembled WGS sequence"/>
</dbReference>
<evidence type="ECO:0008006" key="9">
    <source>
        <dbReference type="Google" id="ProtNLM"/>
    </source>
</evidence>
<dbReference type="Pfam" id="PF00067">
    <property type="entry name" value="p450"/>
    <property type="match status" value="1"/>
</dbReference>
<keyword evidence="5" id="KW-0408">Iron</keyword>
<name>A0ABR3W5C9_9PEZI</name>
<dbReference type="SUPFAM" id="SSF48264">
    <property type="entry name" value="Cytochrome P450"/>
    <property type="match status" value="1"/>
</dbReference>
<evidence type="ECO:0000256" key="6">
    <source>
        <dbReference type="SAM" id="Phobius"/>
    </source>
</evidence>